<dbReference type="EMBL" id="VICG01000008">
    <property type="protein sequence ID" value="KAA8569347.1"/>
    <property type="molecule type" value="Genomic_DNA"/>
</dbReference>
<protein>
    <submittedName>
        <fullName evidence="2">Uncharacterized protein</fullName>
    </submittedName>
</protein>
<comment type="caution">
    <text evidence="2">The sequence shown here is derived from an EMBL/GenBank/DDBJ whole genome shotgun (WGS) entry which is preliminary data.</text>
</comment>
<evidence type="ECO:0000256" key="1">
    <source>
        <dbReference type="SAM" id="MobiDB-lite"/>
    </source>
</evidence>
<proteinExistence type="predicted"/>
<organism evidence="2 3">
    <name type="scientific">Monilinia fructicola</name>
    <name type="common">Brown rot fungus</name>
    <name type="synonym">Ciboria fructicola</name>
    <dbReference type="NCBI Taxonomy" id="38448"/>
    <lineage>
        <taxon>Eukaryota</taxon>
        <taxon>Fungi</taxon>
        <taxon>Dikarya</taxon>
        <taxon>Ascomycota</taxon>
        <taxon>Pezizomycotina</taxon>
        <taxon>Leotiomycetes</taxon>
        <taxon>Helotiales</taxon>
        <taxon>Sclerotiniaceae</taxon>
        <taxon>Monilinia</taxon>
    </lineage>
</organism>
<feature type="compositionally biased region" description="Basic residues" evidence="1">
    <location>
        <begin position="1"/>
        <end position="28"/>
    </location>
</feature>
<dbReference type="VEuPathDB" id="FungiDB:MFRU_004g01590"/>
<evidence type="ECO:0000313" key="2">
    <source>
        <dbReference type="EMBL" id="KAA8569347.1"/>
    </source>
</evidence>
<feature type="region of interest" description="Disordered" evidence="1">
    <location>
        <begin position="1"/>
        <end position="74"/>
    </location>
</feature>
<name>A0A5M9JKU4_MONFR</name>
<feature type="compositionally biased region" description="Low complexity" evidence="1">
    <location>
        <begin position="199"/>
        <end position="219"/>
    </location>
</feature>
<dbReference type="Proteomes" id="UP000322873">
    <property type="component" value="Unassembled WGS sequence"/>
</dbReference>
<sequence length="358" mass="40648">MRREGRKRQRRKRKVQRKKLKRRKKKAKRGETRVQKRARTTEKQKDEHNHQDPNDKTAKEKQDDRPNPALDIATPSLHSFCSTVTFRPGLYLQCHSWSGPNGTSICSIWRPQQQRPQPHPNLSPARPRRLGSGIIIPTVQTQRDAQNRAHVRRRSRVRRRLLGHRLPSARARHGMPGARPATVRRPSRASTRAESSRWPSESTTSPATTPGPSTPPVDAHLDALSLSSFSSADPVVVGFGDTIYAYNYTHDAEQALQKQLFRTLRFTTARCWISGRSCARRARVARRVPRRAFSGGERLAARFRVQGRTDGCLYAGDRERDGGSRRRRGRQDDLCELWGPGRHRDVPRAAFGAGVPGL</sequence>
<accession>A0A5M9JKU4</accession>
<evidence type="ECO:0000313" key="3">
    <source>
        <dbReference type="Proteomes" id="UP000322873"/>
    </source>
</evidence>
<feature type="compositionally biased region" description="Basic and acidic residues" evidence="1">
    <location>
        <begin position="29"/>
        <end position="66"/>
    </location>
</feature>
<dbReference type="AlphaFoldDB" id="A0A5M9JKU4"/>
<reference evidence="2 3" key="1">
    <citation type="submission" date="2019-06" db="EMBL/GenBank/DDBJ databases">
        <title>Genome Sequence of the Brown Rot Fungal Pathogen Monilinia fructicola.</title>
        <authorList>
            <person name="De Miccolis Angelini R.M."/>
            <person name="Landi L."/>
            <person name="Abate D."/>
            <person name="Pollastro S."/>
            <person name="Romanazzi G."/>
            <person name="Faretra F."/>
        </authorList>
    </citation>
    <scope>NUCLEOTIDE SEQUENCE [LARGE SCALE GENOMIC DNA]</scope>
    <source>
        <strain evidence="2 3">Mfrc123</strain>
    </source>
</reference>
<feature type="compositionally biased region" description="Basic residues" evidence="1">
    <location>
        <begin position="149"/>
        <end position="163"/>
    </location>
</feature>
<gene>
    <name evidence="2" type="ORF">EYC84_000999</name>
</gene>
<feature type="region of interest" description="Disordered" evidence="1">
    <location>
        <begin position="142"/>
        <end position="219"/>
    </location>
</feature>
<keyword evidence="3" id="KW-1185">Reference proteome</keyword>